<evidence type="ECO:0000256" key="1">
    <source>
        <dbReference type="SAM" id="MobiDB-lite"/>
    </source>
</evidence>
<dbReference type="GO" id="GO:0031593">
    <property type="term" value="F:polyubiquitin modification-dependent protein binding"/>
    <property type="evidence" value="ECO:0007669"/>
    <property type="project" value="TreeGrafter"/>
</dbReference>
<dbReference type="RefSeq" id="XP_052905589.1">
    <property type="nucleotide sequence ID" value="XM_053047764.1"/>
</dbReference>
<dbReference type="InterPro" id="IPR029071">
    <property type="entry name" value="Ubiquitin-like_domsf"/>
</dbReference>
<accession>A0A086J4G6</accession>
<evidence type="ECO:0000313" key="4">
    <source>
        <dbReference type="Proteomes" id="UP000054524"/>
    </source>
</evidence>
<organism evidence="3 4">
    <name type="scientific">Nematocida ausubeli (strain ATCC PRA-371 / ERTm2)</name>
    <name type="common">Nematode killer fungus</name>
    <dbReference type="NCBI Taxonomy" id="1913371"/>
    <lineage>
        <taxon>Eukaryota</taxon>
        <taxon>Fungi</taxon>
        <taxon>Fungi incertae sedis</taxon>
        <taxon>Microsporidia</taxon>
        <taxon>Nematocida</taxon>
    </lineage>
</organism>
<feature type="domain" description="Ubiquitin-like" evidence="2">
    <location>
        <begin position="1"/>
        <end position="72"/>
    </location>
</feature>
<dbReference type="GO" id="GO:0005829">
    <property type="term" value="C:cytosol"/>
    <property type="evidence" value="ECO:0007669"/>
    <property type="project" value="TreeGrafter"/>
</dbReference>
<gene>
    <name evidence="3" type="ORF">NESG_00106</name>
</gene>
<dbReference type="InterPro" id="IPR000626">
    <property type="entry name" value="Ubiquitin-like_dom"/>
</dbReference>
<dbReference type="Proteomes" id="UP000054524">
    <property type="component" value="Unassembled WGS sequence"/>
</dbReference>
<dbReference type="HOGENOM" id="CLU_909414_0_0_1"/>
<dbReference type="PANTHER" id="PTHR10677:SF3">
    <property type="entry name" value="FI07626P-RELATED"/>
    <property type="match status" value="1"/>
</dbReference>
<feature type="region of interest" description="Disordered" evidence="1">
    <location>
        <begin position="73"/>
        <end position="124"/>
    </location>
</feature>
<dbReference type="SMART" id="SM00213">
    <property type="entry name" value="UBQ"/>
    <property type="match status" value="1"/>
</dbReference>
<protein>
    <recommendedName>
        <fullName evidence="2">Ubiquitin-like domain-containing protein</fullName>
    </recommendedName>
</protein>
<feature type="compositionally biased region" description="Basic and acidic residues" evidence="1">
    <location>
        <begin position="94"/>
        <end position="103"/>
    </location>
</feature>
<dbReference type="InterPro" id="IPR009060">
    <property type="entry name" value="UBA-like_sf"/>
</dbReference>
<reference evidence="3 4" key="1">
    <citation type="journal article" date="2014" name="Genome Announc.">
        <title>Genome Sequence of the Microsporidian Species Nematocida sp1 Strain ERTm6 (ATCC PRA-372).</title>
        <authorList>
            <person name="Bakowski M.A."/>
            <person name="Priest M."/>
            <person name="Young S."/>
            <person name="Cuomo C.A."/>
            <person name="Troemel E.R."/>
        </authorList>
    </citation>
    <scope>NUCLEOTIDE SEQUENCE [LARGE SCALE GENOMIC DNA]</scope>
    <source>
        <strain evidence="3 4">ERTm6</strain>
    </source>
</reference>
<dbReference type="Gene3D" id="1.10.8.10">
    <property type="entry name" value="DNA helicase RuvA subunit, C-terminal domain"/>
    <property type="match status" value="1"/>
</dbReference>
<proteinExistence type="predicted"/>
<evidence type="ECO:0000259" key="2">
    <source>
        <dbReference type="PROSITE" id="PS50053"/>
    </source>
</evidence>
<dbReference type="GeneID" id="77675079"/>
<dbReference type="Pfam" id="PF00240">
    <property type="entry name" value="ubiquitin"/>
    <property type="match status" value="1"/>
</dbReference>
<dbReference type="EMBL" id="AKIJ01000001">
    <property type="protein sequence ID" value="KFG27034.1"/>
    <property type="molecule type" value="Genomic_DNA"/>
</dbReference>
<evidence type="ECO:0000313" key="3">
    <source>
        <dbReference type="EMBL" id="KFG27034.1"/>
    </source>
</evidence>
<dbReference type="InterPro" id="IPR015496">
    <property type="entry name" value="Ubiquilin"/>
</dbReference>
<comment type="caution">
    <text evidence="3">The sequence shown here is derived from an EMBL/GenBank/DDBJ whole genome shotgun (WGS) entry which is preliminary data.</text>
</comment>
<dbReference type="GO" id="GO:0006511">
    <property type="term" value="P:ubiquitin-dependent protein catabolic process"/>
    <property type="evidence" value="ECO:0007669"/>
    <property type="project" value="TreeGrafter"/>
</dbReference>
<dbReference type="PROSITE" id="PS50053">
    <property type="entry name" value="UBIQUITIN_2"/>
    <property type="match status" value="1"/>
</dbReference>
<dbReference type="SUPFAM" id="SSF46934">
    <property type="entry name" value="UBA-like"/>
    <property type="match status" value="1"/>
</dbReference>
<dbReference type="SUPFAM" id="SSF54236">
    <property type="entry name" value="Ubiquitin-like"/>
    <property type="match status" value="1"/>
</dbReference>
<name>A0A086J4G6_NEMA1</name>
<sequence>MKINVKTSKGEVYSVEVEGPESTVLALKEKISEQAQAPVSKIRLIHVGKLLKDQEPLKTYKLEDDSMVHLVVPSSEKKASSTPSPAQAEAPAGEEAHASEAPRSRASSSAPNMTMPNGWPGQMDPQILNSMPNMDGNSSEMQAMMQTKMKELMKNPEQIKVLMEASLSMQNIPEATKKTMMDSINKFADLAKSNPEQFESFMNHMMDNPNLSNMYMNPGMGGMPGFGQGMSQQPQAQGAQQVQIPAGMMPSFNREEAMKKYQSELSELEQIGYSNVELNLVALVCTEGDLTKAVNLIMDWTSEDNH</sequence>
<dbReference type="AlphaFoldDB" id="A0A086J4G6"/>
<dbReference type="PANTHER" id="PTHR10677">
    <property type="entry name" value="UBIQUILIN"/>
    <property type="match status" value="1"/>
</dbReference>
<feature type="compositionally biased region" description="Low complexity" evidence="1">
    <location>
        <begin position="83"/>
        <end position="93"/>
    </location>
</feature>
<dbReference type="Gene3D" id="3.10.20.90">
    <property type="entry name" value="Phosphatidylinositol 3-kinase Catalytic Subunit, Chain A, domain 1"/>
    <property type="match status" value="1"/>
</dbReference>
<keyword evidence="4" id="KW-1185">Reference proteome</keyword>